<comment type="caution">
    <text evidence="7">The sequence shown here is derived from an EMBL/GenBank/DDBJ whole genome shotgun (WGS) entry which is preliminary data.</text>
</comment>
<keyword evidence="4 6" id="KW-1133">Transmembrane helix</keyword>
<dbReference type="Proteomes" id="UP001168823">
    <property type="component" value="Unassembled WGS sequence"/>
</dbReference>
<evidence type="ECO:0000256" key="3">
    <source>
        <dbReference type="ARBA" id="ARBA00022692"/>
    </source>
</evidence>
<accession>A0ABT8UAY4</accession>
<keyword evidence="2" id="KW-1003">Cell membrane</keyword>
<feature type="transmembrane region" description="Helical" evidence="6">
    <location>
        <begin position="321"/>
        <end position="339"/>
    </location>
</feature>
<gene>
    <name evidence="7" type="ORF">Q2100_01140</name>
</gene>
<feature type="transmembrane region" description="Helical" evidence="6">
    <location>
        <begin position="16"/>
        <end position="38"/>
    </location>
</feature>
<keyword evidence="3 6" id="KW-0812">Transmembrane</keyword>
<proteinExistence type="predicted"/>
<reference evidence="7" key="1">
    <citation type="submission" date="2023-07" db="EMBL/GenBank/DDBJ databases">
        <title>Mycolicibacterium sp. nov., a novel bacterial species.</title>
        <authorList>
            <person name="Cao Y."/>
        </authorList>
    </citation>
    <scope>NUCLEOTIDE SEQUENCE</scope>
    <source>
        <strain evidence="7">KC 300</strain>
    </source>
</reference>
<evidence type="ECO:0008006" key="9">
    <source>
        <dbReference type="Google" id="ProtNLM"/>
    </source>
</evidence>
<evidence type="ECO:0000256" key="5">
    <source>
        <dbReference type="ARBA" id="ARBA00023136"/>
    </source>
</evidence>
<comment type="subcellular location">
    <subcellularLocation>
        <location evidence="1">Cell membrane</location>
        <topology evidence="1">Multi-pass membrane protein</topology>
    </subcellularLocation>
</comment>
<dbReference type="InterPro" id="IPR050833">
    <property type="entry name" value="Poly_Biosynth_Transport"/>
</dbReference>
<dbReference type="RefSeq" id="WP_302912495.1">
    <property type="nucleotide sequence ID" value="NZ_JAUMSQ010000004.1"/>
</dbReference>
<feature type="transmembrane region" description="Helical" evidence="6">
    <location>
        <begin position="172"/>
        <end position="191"/>
    </location>
</feature>
<dbReference type="PANTHER" id="PTHR30250:SF11">
    <property type="entry name" value="O-ANTIGEN TRANSPORTER-RELATED"/>
    <property type="match status" value="1"/>
</dbReference>
<dbReference type="EMBL" id="JAUMSQ010000004">
    <property type="protein sequence ID" value="MDO3634346.1"/>
    <property type="molecule type" value="Genomic_DNA"/>
</dbReference>
<feature type="transmembrane region" description="Helical" evidence="6">
    <location>
        <begin position="282"/>
        <end position="301"/>
    </location>
</feature>
<protein>
    <recommendedName>
        <fullName evidence="9">Polysaccharide biosynthesis protein</fullName>
    </recommendedName>
</protein>
<sequence length="411" mass="42851">MASHGNVGRPTTMLRALGLVGGARITSTAAQALSLLVLARSLGPSDFAEFAAVLGALMALNLISDGGATYAVGRHHDDPTTIIKILRAGRMLSAATMLISVPVLVAFAVASGSAVLVACLPLCLWVPLERQLEVSSAYLMSRNQQVPVGAAFLLRRLPTLLAVLLFASTANLVWAFSFTMLITAGVANLYLGRRVADETVAGEREARPDQTTWRMLRPFWAAIAGQGVRQIDVAVLSFAAGTAVAGIFAPATRLVPALLLVPGTYTQLLLARLATTKETLTLRAVAVLGLVTGAVFAPLAMTANHWIPLLLGDEYSASVPVVQIVIGSLVFAAMSSAFASGLHAVDRASRVAAAVWTSASTTLVLIAVLGSIHGGIGAAWAVAVGYVLQFVLMAGAYRLKRQQAPTTVLAH</sequence>
<evidence type="ECO:0000256" key="6">
    <source>
        <dbReference type="SAM" id="Phobius"/>
    </source>
</evidence>
<evidence type="ECO:0000256" key="4">
    <source>
        <dbReference type="ARBA" id="ARBA00022989"/>
    </source>
</evidence>
<feature type="transmembrane region" description="Helical" evidence="6">
    <location>
        <begin position="50"/>
        <end position="72"/>
    </location>
</feature>
<evidence type="ECO:0000313" key="7">
    <source>
        <dbReference type="EMBL" id="MDO3634346.1"/>
    </source>
</evidence>
<keyword evidence="5 6" id="KW-0472">Membrane</keyword>
<feature type="transmembrane region" description="Helical" evidence="6">
    <location>
        <begin position="378"/>
        <end position="397"/>
    </location>
</feature>
<dbReference type="PANTHER" id="PTHR30250">
    <property type="entry name" value="PST FAMILY PREDICTED COLANIC ACID TRANSPORTER"/>
    <property type="match status" value="1"/>
</dbReference>
<organism evidence="7 8">
    <name type="scientific">Mycolicibacterium arseniciresistens</name>
    <dbReference type="NCBI Taxonomy" id="3062257"/>
    <lineage>
        <taxon>Bacteria</taxon>
        <taxon>Bacillati</taxon>
        <taxon>Actinomycetota</taxon>
        <taxon>Actinomycetes</taxon>
        <taxon>Mycobacteriales</taxon>
        <taxon>Mycobacteriaceae</taxon>
        <taxon>Mycolicibacterium</taxon>
    </lineage>
</organism>
<keyword evidence="8" id="KW-1185">Reference proteome</keyword>
<evidence type="ECO:0000313" key="8">
    <source>
        <dbReference type="Proteomes" id="UP001168823"/>
    </source>
</evidence>
<feature type="transmembrane region" description="Helical" evidence="6">
    <location>
        <begin position="92"/>
        <end position="125"/>
    </location>
</feature>
<evidence type="ECO:0000256" key="1">
    <source>
        <dbReference type="ARBA" id="ARBA00004651"/>
    </source>
</evidence>
<name>A0ABT8UAY4_9MYCO</name>
<feature type="transmembrane region" description="Helical" evidence="6">
    <location>
        <begin position="351"/>
        <end position="372"/>
    </location>
</feature>
<evidence type="ECO:0000256" key="2">
    <source>
        <dbReference type="ARBA" id="ARBA00022475"/>
    </source>
</evidence>